<dbReference type="AlphaFoldDB" id="A0A7W9W266"/>
<keyword evidence="5 7" id="KW-0238">DNA-binding</keyword>
<organism evidence="11 12">
    <name type="scientific">Oribacterium sinus</name>
    <dbReference type="NCBI Taxonomy" id="237576"/>
    <lineage>
        <taxon>Bacteria</taxon>
        <taxon>Bacillati</taxon>
        <taxon>Bacillota</taxon>
        <taxon>Clostridia</taxon>
        <taxon>Lachnospirales</taxon>
        <taxon>Lachnospiraceae</taxon>
        <taxon>Oribacterium</taxon>
    </lineage>
</organism>
<evidence type="ECO:0000256" key="8">
    <source>
        <dbReference type="NCBIfam" id="TIGR01529"/>
    </source>
</evidence>
<evidence type="ECO:0000259" key="9">
    <source>
        <dbReference type="Pfam" id="PF01316"/>
    </source>
</evidence>
<feature type="domain" description="Arginine repressor DNA-binding" evidence="9">
    <location>
        <begin position="2"/>
        <end position="66"/>
    </location>
</feature>
<reference evidence="11 12" key="1">
    <citation type="submission" date="2020-08" db="EMBL/GenBank/DDBJ databases">
        <title>Genomic Encyclopedia of Type Strains, Phase IV (KMG-IV): sequencing the most valuable type-strain genomes for metagenomic binning, comparative biology and taxonomic classification.</title>
        <authorList>
            <person name="Goeker M."/>
        </authorList>
    </citation>
    <scope>NUCLEOTIDE SEQUENCE [LARGE SCALE GENOMIC DNA]</scope>
    <source>
        <strain evidence="11 12">DSM 17245</strain>
    </source>
</reference>
<evidence type="ECO:0000256" key="4">
    <source>
        <dbReference type="ARBA" id="ARBA00023015"/>
    </source>
</evidence>
<dbReference type="Pfam" id="PF01316">
    <property type="entry name" value="Arg_repressor"/>
    <property type="match status" value="1"/>
</dbReference>
<comment type="pathway">
    <text evidence="7">Amino-acid biosynthesis; L-arginine biosynthesis [regulation].</text>
</comment>
<comment type="subcellular location">
    <subcellularLocation>
        <location evidence="1 7">Cytoplasm</location>
    </subcellularLocation>
</comment>
<evidence type="ECO:0000256" key="1">
    <source>
        <dbReference type="ARBA" id="ARBA00004496"/>
    </source>
</evidence>
<evidence type="ECO:0000313" key="11">
    <source>
        <dbReference type="EMBL" id="MBB6040564.1"/>
    </source>
</evidence>
<dbReference type="InterPro" id="IPR001669">
    <property type="entry name" value="Arg_repress"/>
</dbReference>
<dbReference type="Gene3D" id="1.10.10.10">
    <property type="entry name" value="Winged helix-like DNA-binding domain superfamily/Winged helix DNA-binding domain"/>
    <property type="match status" value="1"/>
</dbReference>
<dbReference type="GO" id="GO:0003700">
    <property type="term" value="F:DNA-binding transcription factor activity"/>
    <property type="evidence" value="ECO:0007669"/>
    <property type="project" value="UniProtKB-UniRule"/>
</dbReference>
<comment type="caution">
    <text evidence="11">The sequence shown here is derived from an EMBL/GenBank/DDBJ whole genome shotgun (WGS) entry which is preliminary data.</text>
</comment>
<sequence length="150" mass="16675">MKKTRQDRILSLIEEQDIETQEELAKQLQLEGYSVTQATVSRDIKSLQLTKMQKHGKMVYQSLLKESPERDLEKFVRVMRDGTVSMAVAGNILVIKTLSGMANGVAMAIDQHHFSEIVGSLAGDDTIFCVTSGEKDSQALKDSIESLMRG</sequence>
<dbReference type="EMBL" id="JACHHH010000002">
    <property type="protein sequence ID" value="MBB6040564.1"/>
    <property type="molecule type" value="Genomic_DNA"/>
</dbReference>
<dbReference type="GO" id="GO:0003677">
    <property type="term" value="F:DNA binding"/>
    <property type="evidence" value="ECO:0007669"/>
    <property type="project" value="UniProtKB-KW"/>
</dbReference>
<dbReference type="GO" id="GO:0006526">
    <property type="term" value="P:L-arginine biosynthetic process"/>
    <property type="evidence" value="ECO:0007669"/>
    <property type="project" value="UniProtKB-UniPathway"/>
</dbReference>
<dbReference type="PANTHER" id="PTHR34471">
    <property type="entry name" value="ARGININE REPRESSOR"/>
    <property type="match status" value="1"/>
</dbReference>
<keyword evidence="3 7" id="KW-0963">Cytoplasm</keyword>
<dbReference type="InterPro" id="IPR036388">
    <property type="entry name" value="WH-like_DNA-bd_sf"/>
</dbReference>
<keyword evidence="7" id="KW-0055">Arginine biosynthesis</keyword>
<dbReference type="UniPathway" id="UPA00068"/>
<dbReference type="GO" id="GO:0034618">
    <property type="term" value="F:arginine binding"/>
    <property type="evidence" value="ECO:0007669"/>
    <property type="project" value="InterPro"/>
</dbReference>
<evidence type="ECO:0000313" key="12">
    <source>
        <dbReference type="Proteomes" id="UP000522163"/>
    </source>
</evidence>
<evidence type="ECO:0000256" key="3">
    <source>
        <dbReference type="ARBA" id="ARBA00022490"/>
    </source>
</evidence>
<feature type="domain" description="Arginine repressor C-terminal" evidence="10">
    <location>
        <begin position="80"/>
        <end position="145"/>
    </location>
</feature>
<dbReference type="InterPro" id="IPR020899">
    <property type="entry name" value="Arg_repress_C"/>
</dbReference>
<comment type="function">
    <text evidence="7">Regulates arginine biosynthesis genes.</text>
</comment>
<dbReference type="NCBIfam" id="TIGR01529">
    <property type="entry name" value="argR_whole"/>
    <property type="match status" value="1"/>
</dbReference>
<dbReference type="Gene3D" id="3.30.1360.40">
    <property type="match status" value="1"/>
</dbReference>
<dbReference type="SUPFAM" id="SSF46785">
    <property type="entry name" value="Winged helix' DNA-binding domain"/>
    <property type="match status" value="1"/>
</dbReference>
<dbReference type="Pfam" id="PF02863">
    <property type="entry name" value="Arg_repressor_C"/>
    <property type="match status" value="1"/>
</dbReference>
<dbReference type="GO" id="GO:0005737">
    <property type="term" value="C:cytoplasm"/>
    <property type="evidence" value="ECO:0007669"/>
    <property type="project" value="UniProtKB-SubCell"/>
</dbReference>
<accession>A0A7W9W266</accession>
<keyword evidence="6 7" id="KW-0804">Transcription</keyword>
<dbReference type="InterPro" id="IPR020900">
    <property type="entry name" value="Arg_repress_DNA-bd"/>
</dbReference>
<keyword evidence="7" id="KW-0678">Repressor</keyword>
<dbReference type="PRINTS" id="PR01467">
    <property type="entry name" value="ARGREPRESSOR"/>
</dbReference>
<evidence type="ECO:0000256" key="6">
    <source>
        <dbReference type="ARBA" id="ARBA00023163"/>
    </source>
</evidence>
<evidence type="ECO:0000256" key="5">
    <source>
        <dbReference type="ARBA" id="ARBA00023125"/>
    </source>
</evidence>
<protein>
    <recommendedName>
        <fullName evidence="7 8">Arginine repressor</fullName>
    </recommendedName>
</protein>
<dbReference type="GO" id="GO:0051259">
    <property type="term" value="P:protein complex oligomerization"/>
    <property type="evidence" value="ECO:0007669"/>
    <property type="project" value="InterPro"/>
</dbReference>
<proteinExistence type="inferred from homology"/>
<dbReference type="SUPFAM" id="SSF55252">
    <property type="entry name" value="C-terminal domain of arginine repressor"/>
    <property type="match status" value="1"/>
</dbReference>
<gene>
    <name evidence="7" type="primary">argR</name>
    <name evidence="11" type="ORF">HNQ46_000527</name>
</gene>
<dbReference type="RefSeq" id="WP_007157004.1">
    <property type="nucleotide sequence ID" value="NZ_CAUQVT010000045.1"/>
</dbReference>
<keyword evidence="7" id="KW-0028">Amino-acid biosynthesis</keyword>
<evidence type="ECO:0000256" key="7">
    <source>
        <dbReference type="HAMAP-Rule" id="MF_00173"/>
    </source>
</evidence>
<dbReference type="GO" id="GO:1900079">
    <property type="term" value="P:regulation of arginine biosynthetic process"/>
    <property type="evidence" value="ECO:0007669"/>
    <property type="project" value="UniProtKB-UniRule"/>
</dbReference>
<dbReference type="PANTHER" id="PTHR34471:SF1">
    <property type="entry name" value="ARGININE REPRESSOR"/>
    <property type="match status" value="1"/>
</dbReference>
<keyword evidence="4 7" id="KW-0805">Transcription regulation</keyword>
<evidence type="ECO:0000259" key="10">
    <source>
        <dbReference type="Pfam" id="PF02863"/>
    </source>
</evidence>
<dbReference type="InterPro" id="IPR036251">
    <property type="entry name" value="Arg_repress_C_sf"/>
</dbReference>
<dbReference type="HAMAP" id="MF_00173">
    <property type="entry name" value="Arg_repressor"/>
    <property type="match status" value="1"/>
</dbReference>
<name>A0A7W9W266_9FIRM</name>
<dbReference type="InterPro" id="IPR036390">
    <property type="entry name" value="WH_DNA-bd_sf"/>
</dbReference>
<dbReference type="GeneID" id="85014089"/>
<comment type="similarity">
    <text evidence="2 7">Belongs to the ArgR family.</text>
</comment>
<evidence type="ECO:0000256" key="2">
    <source>
        <dbReference type="ARBA" id="ARBA00008316"/>
    </source>
</evidence>
<dbReference type="Proteomes" id="UP000522163">
    <property type="component" value="Unassembled WGS sequence"/>
</dbReference>